<evidence type="ECO:0000256" key="1">
    <source>
        <dbReference type="SAM" id="Phobius"/>
    </source>
</evidence>
<reference evidence="3" key="1">
    <citation type="submission" date="2021-04" db="EMBL/GenBank/DDBJ databases">
        <title>Genome seq and assembly of Bacillus sp.</title>
        <authorList>
            <person name="Chhetri G."/>
        </authorList>
    </citation>
    <scope>NUCLEOTIDE SEQUENCE</scope>
    <source>
        <strain evidence="3">RG28</strain>
    </source>
</reference>
<keyword evidence="4" id="KW-1185">Reference proteome</keyword>
<keyword evidence="1" id="KW-1133">Transmembrane helix</keyword>
<feature type="domain" description="DUF3899" evidence="2">
    <location>
        <begin position="34"/>
        <end position="120"/>
    </location>
</feature>
<dbReference type="EMBL" id="JAGIYQ010000003">
    <property type="protein sequence ID" value="MBP0724588.1"/>
    <property type="molecule type" value="Genomic_DNA"/>
</dbReference>
<evidence type="ECO:0000259" key="2">
    <source>
        <dbReference type="Pfam" id="PF13038"/>
    </source>
</evidence>
<keyword evidence="1" id="KW-0812">Transmembrane</keyword>
<sequence>MQKKIVTILIVGTIVSFLLTIIQGTSKVFLHFTNSIFYIGLVLLIVGGFLFVIESGFFNLTRFGMKKVFKRNEDKVLSMTGEESTEVSKEMIYKKYSFSITKPFLFSAFSFIALSLIFSFIILS</sequence>
<dbReference type="InterPro" id="IPR025007">
    <property type="entry name" value="DUF3899"/>
</dbReference>
<comment type="caution">
    <text evidence="3">The sequence shown here is derived from an EMBL/GenBank/DDBJ whole genome shotgun (WGS) entry which is preliminary data.</text>
</comment>
<proteinExistence type="predicted"/>
<dbReference type="AlphaFoldDB" id="A0A940NTI6"/>
<organism evidence="3 4">
    <name type="scientific">Gottfriedia endophytica</name>
    <dbReference type="NCBI Taxonomy" id="2820819"/>
    <lineage>
        <taxon>Bacteria</taxon>
        <taxon>Bacillati</taxon>
        <taxon>Bacillota</taxon>
        <taxon>Bacilli</taxon>
        <taxon>Bacillales</taxon>
        <taxon>Bacillaceae</taxon>
        <taxon>Gottfriedia</taxon>
    </lineage>
</organism>
<feature type="transmembrane region" description="Helical" evidence="1">
    <location>
        <begin position="5"/>
        <end position="24"/>
    </location>
</feature>
<feature type="transmembrane region" description="Helical" evidence="1">
    <location>
        <begin position="104"/>
        <end position="123"/>
    </location>
</feature>
<name>A0A940NTI6_9BACI</name>
<accession>A0A940NTI6</accession>
<dbReference type="Proteomes" id="UP000682134">
    <property type="component" value="Unassembled WGS sequence"/>
</dbReference>
<evidence type="ECO:0000313" key="3">
    <source>
        <dbReference type="EMBL" id="MBP0724588.1"/>
    </source>
</evidence>
<gene>
    <name evidence="3" type="ORF">J5Y03_05225</name>
</gene>
<dbReference type="Pfam" id="PF13038">
    <property type="entry name" value="DUF3899"/>
    <property type="match status" value="1"/>
</dbReference>
<keyword evidence="1" id="KW-0472">Membrane</keyword>
<protein>
    <submittedName>
        <fullName evidence="3">DUF3899 domain-containing protein</fullName>
    </submittedName>
</protein>
<dbReference type="RefSeq" id="WP_209403285.1">
    <property type="nucleotide sequence ID" value="NZ_JAGIYQ010000003.1"/>
</dbReference>
<feature type="transmembrane region" description="Helical" evidence="1">
    <location>
        <begin position="36"/>
        <end position="61"/>
    </location>
</feature>
<evidence type="ECO:0000313" key="4">
    <source>
        <dbReference type="Proteomes" id="UP000682134"/>
    </source>
</evidence>